<dbReference type="AlphaFoldDB" id="A0AAU6WA40"/>
<dbReference type="SUPFAM" id="SSF52172">
    <property type="entry name" value="CheY-like"/>
    <property type="match status" value="1"/>
</dbReference>
<dbReference type="Gene3D" id="3.40.50.2300">
    <property type="match status" value="1"/>
</dbReference>
<dbReference type="InterPro" id="IPR001789">
    <property type="entry name" value="Sig_transdc_resp-reg_receiver"/>
</dbReference>
<evidence type="ECO:0000256" key="4">
    <source>
        <dbReference type="ARBA" id="ARBA00023163"/>
    </source>
</evidence>
<evidence type="ECO:0000259" key="6">
    <source>
        <dbReference type="PROSITE" id="PS50043"/>
    </source>
</evidence>
<dbReference type="PRINTS" id="PR00038">
    <property type="entry name" value="HTHLUXR"/>
</dbReference>
<dbReference type="InterPro" id="IPR058245">
    <property type="entry name" value="NreC/VraR/RcsB-like_REC"/>
</dbReference>
<dbReference type="InterPro" id="IPR011006">
    <property type="entry name" value="CheY-like_superfamily"/>
</dbReference>
<dbReference type="SMART" id="SM00448">
    <property type="entry name" value="REC"/>
    <property type="match status" value="1"/>
</dbReference>
<keyword evidence="4" id="KW-0804">Transcription</keyword>
<evidence type="ECO:0000256" key="1">
    <source>
        <dbReference type="ARBA" id="ARBA00022553"/>
    </source>
</evidence>
<evidence type="ECO:0000259" key="7">
    <source>
        <dbReference type="PROSITE" id="PS50110"/>
    </source>
</evidence>
<feature type="domain" description="HTH luxR-type" evidence="6">
    <location>
        <begin position="138"/>
        <end position="203"/>
    </location>
</feature>
<dbReference type="InterPro" id="IPR039420">
    <property type="entry name" value="WalR-like"/>
</dbReference>
<dbReference type="InterPro" id="IPR016032">
    <property type="entry name" value="Sig_transdc_resp-reg_C-effctor"/>
</dbReference>
<dbReference type="GO" id="GO:0000160">
    <property type="term" value="P:phosphorelay signal transduction system"/>
    <property type="evidence" value="ECO:0007669"/>
    <property type="project" value="InterPro"/>
</dbReference>
<dbReference type="InterPro" id="IPR000792">
    <property type="entry name" value="Tscrpt_reg_LuxR_C"/>
</dbReference>
<dbReference type="Pfam" id="PF00196">
    <property type="entry name" value="GerE"/>
    <property type="match status" value="1"/>
</dbReference>
<dbReference type="PROSITE" id="PS00622">
    <property type="entry name" value="HTH_LUXR_1"/>
    <property type="match status" value="1"/>
</dbReference>
<dbReference type="CDD" id="cd06170">
    <property type="entry name" value="LuxR_C_like"/>
    <property type="match status" value="1"/>
</dbReference>
<accession>A0AAU6WA40</accession>
<organism evidence="8 9">
    <name type="scientific">Glutamicibacter ectropisis</name>
    <dbReference type="NCBI Taxonomy" id="3046593"/>
    <lineage>
        <taxon>Bacteria</taxon>
        <taxon>Bacillati</taxon>
        <taxon>Actinomycetota</taxon>
        <taxon>Actinomycetes</taxon>
        <taxon>Micrococcales</taxon>
        <taxon>Micrococcaceae</taxon>
        <taxon>Glutamicibacter</taxon>
    </lineage>
</organism>
<evidence type="ECO:0000256" key="3">
    <source>
        <dbReference type="ARBA" id="ARBA00023125"/>
    </source>
</evidence>
<evidence type="ECO:0000256" key="5">
    <source>
        <dbReference type="PROSITE-ProRule" id="PRU00169"/>
    </source>
</evidence>
<feature type="domain" description="Response regulatory" evidence="7">
    <location>
        <begin position="3"/>
        <end position="120"/>
    </location>
</feature>
<dbReference type="PANTHER" id="PTHR43214:SF24">
    <property type="entry name" value="TRANSCRIPTIONAL REGULATORY PROTEIN NARL-RELATED"/>
    <property type="match status" value="1"/>
</dbReference>
<keyword evidence="9" id="KW-1185">Reference proteome</keyword>
<dbReference type="SUPFAM" id="SSF46894">
    <property type="entry name" value="C-terminal effector domain of the bipartite response regulators"/>
    <property type="match status" value="1"/>
</dbReference>
<keyword evidence="1 5" id="KW-0597">Phosphoprotein</keyword>
<dbReference type="PROSITE" id="PS50110">
    <property type="entry name" value="RESPONSE_REGULATORY"/>
    <property type="match status" value="1"/>
</dbReference>
<dbReference type="GO" id="GO:0003677">
    <property type="term" value="F:DNA binding"/>
    <property type="evidence" value="ECO:0007669"/>
    <property type="project" value="UniProtKB-KW"/>
</dbReference>
<sequence length="205" mass="21993">MIRILLVDDHPIVRTGLRSLFENFDDIEVVGEASTGEEAVSFVKGAAVDVVLCDLRLGAGMNGAETTAAIAKLHRAPRVLILTTFDKDAEILACIEAGASGYLLKDVSAQTIVESIRAAAQGQLVLAPEMTQRVLAGMRAPKVELTAREHDVLQQLATGIGNKQIAKVLFVSEATVKTHLVHIFDKLQATSRTEAINKARELGLV</sequence>
<dbReference type="PROSITE" id="PS50043">
    <property type="entry name" value="HTH_LUXR_2"/>
    <property type="match status" value="1"/>
</dbReference>
<dbReference type="RefSeq" id="WP_345469378.1">
    <property type="nucleotide sequence ID" value="NZ_CP125942.1"/>
</dbReference>
<keyword evidence="2" id="KW-0805">Transcription regulation</keyword>
<dbReference type="EMBL" id="CP125942">
    <property type="protein sequence ID" value="XAO44524.1"/>
    <property type="molecule type" value="Genomic_DNA"/>
</dbReference>
<dbReference type="KEGG" id="gey:QMQ05_09020"/>
<name>A0AAU6WA40_9MICC</name>
<protein>
    <submittedName>
        <fullName evidence="8">Response regulator transcription factor</fullName>
    </submittedName>
</protein>
<reference evidence="8 9" key="1">
    <citation type="submission" date="2023-05" db="EMBL/GenBank/DDBJ databases">
        <title>Glutamicibacter sp. B1, complete genome.</title>
        <authorList>
            <person name="Long Y.H."/>
            <person name="Fang T."/>
            <person name="Li X.Y."/>
        </authorList>
    </citation>
    <scope>NUCLEOTIDE SEQUENCE [LARGE SCALE GENOMIC DNA]</scope>
    <source>
        <strain evidence="8 9">B1</strain>
    </source>
</reference>
<keyword evidence="3" id="KW-0238">DNA-binding</keyword>
<feature type="modified residue" description="4-aspartylphosphate" evidence="5">
    <location>
        <position position="54"/>
    </location>
</feature>
<dbReference type="GO" id="GO:0006355">
    <property type="term" value="P:regulation of DNA-templated transcription"/>
    <property type="evidence" value="ECO:0007669"/>
    <property type="project" value="InterPro"/>
</dbReference>
<dbReference type="Proteomes" id="UP001486888">
    <property type="component" value="Chromosome"/>
</dbReference>
<dbReference type="PANTHER" id="PTHR43214">
    <property type="entry name" value="TWO-COMPONENT RESPONSE REGULATOR"/>
    <property type="match status" value="1"/>
</dbReference>
<evidence type="ECO:0000256" key="2">
    <source>
        <dbReference type="ARBA" id="ARBA00023015"/>
    </source>
</evidence>
<dbReference type="SMART" id="SM00421">
    <property type="entry name" value="HTH_LUXR"/>
    <property type="match status" value="1"/>
</dbReference>
<gene>
    <name evidence="8" type="ORF">QMQ05_09020</name>
</gene>
<proteinExistence type="predicted"/>
<evidence type="ECO:0000313" key="9">
    <source>
        <dbReference type="Proteomes" id="UP001486888"/>
    </source>
</evidence>
<dbReference type="CDD" id="cd17535">
    <property type="entry name" value="REC_NarL-like"/>
    <property type="match status" value="1"/>
</dbReference>
<evidence type="ECO:0000313" key="8">
    <source>
        <dbReference type="EMBL" id="XAO44524.1"/>
    </source>
</evidence>
<dbReference type="Pfam" id="PF00072">
    <property type="entry name" value="Response_reg"/>
    <property type="match status" value="1"/>
</dbReference>